<dbReference type="Proteomes" id="UP000324222">
    <property type="component" value="Unassembled WGS sequence"/>
</dbReference>
<name>A0A5B7K379_PORTR</name>
<dbReference type="AlphaFoldDB" id="A0A5B7K379"/>
<gene>
    <name evidence="2" type="ORF">E2C01_096889</name>
</gene>
<feature type="compositionally biased region" description="Basic residues" evidence="1">
    <location>
        <begin position="1"/>
        <end position="18"/>
    </location>
</feature>
<proteinExistence type="predicted"/>
<protein>
    <recommendedName>
        <fullName evidence="4">PiggyBac transposable element-derived protein domain-containing protein</fullName>
    </recommendedName>
</protein>
<comment type="caution">
    <text evidence="2">The sequence shown here is derived from an EMBL/GenBank/DDBJ whole genome shotgun (WGS) entry which is preliminary data.</text>
</comment>
<evidence type="ECO:0008006" key="4">
    <source>
        <dbReference type="Google" id="ProtNLM"/>
    </source>
</evidence>
<sequence>MMKVTWKQKSHKKKKKRPSCRESPASSEADLISALFFGIPCKVVPADNTNDKESDEEEDSRPCAKKAKTRAWVKGQDISVLPPYEHPKPAMILAPLQYFNLCKTLMRARRYYMSLFGYVMDITMCNAWLL</sequence>
<organism evidence="2 3">
    <name type="scientific">Portunus trituberculatus</name>
    <name type="common">Swimming crab</name>
    <name type="synonym">Neptunus trituberculatus</name>
    <dbReference type="NCBI Taxonomy" id="210409"/>
    <lineage>
        <taxon>Eukaryota</taxon>
        <taxon>Metazoa</taxon>
        <taxon>Ecdysozoa</taxon>
        <taxon>Arthropoda</taxon>
        <taxon>Crustacea</taxon>
        <taxon>Multicrustacea</taxon>
        <taxon>Malacostraca</taxon>
        <taxon>Eumalacostraca</taxon>
        <taxon>Eucarida</taxon>
        <taxon>Decapoda</taxon>
        <taxon>Pleocyemata</taxon>
        <taxon>Brachyura</taxon>
        <taxon>Eubrachyura</taxon>
        <taxon>Portunoidea</taxon>
        <taxon>Portunidae</taxon>
        <taxon>Portuninae</taxon>
        <taxon>Portunus</taxon>
    </lineage>
</organism>
<feature type="region of interest" description="Disordered" evidence="1">
    <location>
        <begin position="1"/>
        <end position="26"/>
    </location>
</feature>
<accession>A0A5B7K379</accession>
<reference evidence="2 3" key="1">
    <citation type="submission" date="2019-05" db="EMBL/GenBank/DDBJ databases">
        <title>Another draft genome of Portunus trituberculatus and its Hox gene families provides insights of decapod evolution.</title>
        <authorList>
            <person name="Jeong J.-H."/>
            <person name="Song I."/>
            <person name="Kim S."/>
            <person name="Choi T."/>
            <person name="Kim D."/>
            <person name="Ryu S."/>
            <person name="Kim W."/>
        </authorList>
    </citation>
    <scope>NUCLEOTIDE SEQUENCE [LARGE SCALE GENOMIC DNA]</scope>
    <source>
        <tissue evidence="2">Muscle</tissue>
    </source>
</reference>
<evidence type="ECO:0000256" key="1">
    <source>
        <dbReference type="SAM" id="MobiDB-lite"/>
    </source>
</evidence>
<evidence type="ECO:0000313" key="2">
    <source>
        <dbReference type="EMBL" id="MPD01366.1"/>
    </source>
</evidence>
<evidence type="ECO:0000313" key="3">
    <source>
        <dbReference type="Proteomes" id="UP000324222"/>
    </source>
</evidence>
<keyword evidence="3" id="KW-1185">Reference proteome</keyword>
<dbReference type="EMBL" id="VSRR010126864">
    <property type="protein sequence ID" value="MPD01366.1"/>
    <property type="molecule type" value="Genomic_DNA"/>
</dbReference>